<dbReference type="EMBL" id="JALBCA010000016">
    <property type="protein sequence ID" value="KAI2390668.1"/>
    <property type="molecule type" value="Genomic_DNA"/>
</dbReference>
<reference evidence="1" key="1">
    <citation type="journal article" date="2022" name="bioRxiv">
        <title>Population genetic analysis of Ophidiomyces ophidiicola, the causative agent of snake fungal disease, indicates recent introductions to the USA.</title>
        <authorList>
            <person name="Ladner J.T."/>
            <person name="Palmer J.M."/>
            <person name="Ettinger C.L."/>
            <person name="Stajich J.E."/>
            <person name="Farrell T.M."/>
            <person name="Glorioso B.M."/>
            <person name="Lawson B."/>
            <person name="Price S.J."/>
            <person name="Stengle A.G."/>
            <person name="Grear D.A."/>
            <person name="Lorch J.M."/>
        </authorList>
    </citation>
    <scope>NUCLEOTIDE SEQUENCE</scope>
    <source>
        <strain evidence="1">NWHC 24266-5</strain>
    </source>
</reference>
<gene>
    <name evidence="1" type="ORF">LOY88_001492</name>
</gene>
<proteinExistence type="predicted"/>
<protein>
    <submittedName>
        <fullName evidence="1">Uncharacterized protein</fullName>
    </submittedName>
</protein>
<sequence length="781" mass="87485">MEPTVLVMLFAGLTILSSWLSVPLTSLNPQRPMAERLAASFQLTAAAQGVSTLCCRFNQPEFDFLSVLNQTLPFTTPEHRGSHAPSVAETQAEESTPTAMVSSLLIPTPTTPFGGACHIMYDGVFDNDSEYPEWFLGKLRLLVEENMRRHPNIYTVATVWFFLQVIVIKCFSRRLGKLTYDFLELQRQHLKKSGVTSALEPVRERLVELEIRVIATNDKLSSLEGRLNDLMANISESSPQFPKQMENNTDEIKTRVDQLVTQLEQLQNQVFNLTNVSETSQHATEIETRKRFPQPFEDRIPELKLSTEHFEERLETNVSELERRLEHLNNSINGDISKLSSRVQDLQTNFNRWKESMVSTTHYASLETDFRMLKQTVDANKWALPLDEVKDNIGCLNQEFLKFKESSFGLKSKQDRLASDINIISQYITQLQATQPWKQADSAADSHSAIVADIKNAKQKIETLSNTIRCTEDTIDLKLKESSKEMERMLRVELDNLRKQSAALETVHILSTRVDELGTRVESCNSEMLKVKEIAKEAEYSAIGTELTVRHIESKLLKTANDIEGCRRTLVFVDRNLVKVADETGVTLINEFDPPSKAEVKVEEPQIPHPGPKEAKLLALQDSPASKDSDAQRQQFDKKDETPSTGSALSESNKSLKEAELIVTPPEAPTPASDDSKQPGLEASKWAPAKPKESEKGHFQVSESATMTRDTQPEESEAKTSITTDPKDLEKCELGASKWATAALDPRPVGLEASQWATSDPPSSAGKSQKKGNSSKKGKKK</sequence>
<name>A0ACB8V1W9_9EURO</name>
<organism evidence="1">
    <name type="scientific">Ophidiomyces ophidiicola</name>
    <dbReference type="NCBI Taxonomy" id="1387563"/>
    <lineage>
        <taxon>Eukaryota</taxon>
        <taxon>Fungi</taxon>
        <taxon>Dikarya</taxon>
        <taxon>Ascomycota</taxon>
        <taxon>Pezizomycotina</taxon>
        <taxon>Eurotiomycetes</taxon>
        <taxon>Eurotiomycetidae</taxon>
        <taxon>Onygenales</taxon>
        <taxon>Onygenaceae</taxon>
        <taxon>Ophidiomyces</taxon>
    </lineage>
</organism>
<accession>A0ACB8V1W9</accession>
<comment type="caution">
    <text evidence="1">The sequence shown here is derived from an EMBL/GenBank/DDBJ whole genome shotgun (WGS) entry which is preliminary data.</text>
</comment>
<evidence type="ECO:0000313" key="1">
    <source>
        <dbReference type="EMBL" id="KAI2390668.1"/>
    </source>
</evidence>